<organism evidence="3 4">
    <name type="scientific">Defluviitalea raffinosedens</name>
    <dbReference type="NCBI Taxonomy" id="1450156"/>
    <lineage>
        <taxon>Bacteria</taxon>
        <taxon>Bacillati</taxon>
        <taxon>Bacillota</taxon>
        <taxon>Clostridia</taxon>
        <taxon>Lachnospirales</taxon>
        <taxon>Defluviitaleaceae</taxon>
        <taxon>Defluviitalea</taxon>
    </lineage>
</organism>
<sequence>MYYQYRKENTIAVPEPFKRYITPLFMADDPIITESNFSLHITEWEPGCKIDLHAHPDATEAMYCMSGEGRVTINGKEYPFVPGAMIVAPPNITHEIQNTGQEMLRVFCVFSPPVTGEDLRKRALAAVEEARKCKKD</sequence>
<evidence type="ECO:0000313" key="3">
    <source>
        <dbReference type="EMBL" id="KAE9634016.1"/>
    </source>
</evidence>
<name>A0A7C8HEE7_9FIRM</name>
<dbReference type="InterPro" id="IPR013096">
    <property type="entry name" value="Cupin_2"/>
</dbReference>
<keyword evidence="1" id="KW-0479">Metal-binding</keyword>
<dbReference type="InterPro" id="IPR011051">
    <property type="entry name" value="RmlC_Cupin_sf"/>
</dbReference>
<dbReference type="SUPFAM" id="SSF51182">
    <property type="entry name" value="RmlC-like cupins"/>
    <property type="match status" value="1"/>
</dbReference>
<evidence type="ECO:0000313" key="4">
    <source>
        <dbReference type="Proteomes" id="UP000483018"/>
    </source>
</evidence>
<proteinExistence type="predicted"/>
<dbReference type="Gene3D" id="2.60.120.10">
    <property type="entry name" value="Jelly Rolls"/>
    <property type="match status" value="1"/>
</dbReference>
<comment type="caution">
    <text evidence="3">The sequence shown here is derived from an EMBL/GenBank/DDBJ whole genome shotgun (WGS) entry which is preliminary data.</text>
</comment>
<protein>
    <submittedName>
        <fullName evidence="3">Cupin domain-containing protein</fullName>
    </submittedName>
</protein>
<dbReference type="InterPro" id="IPR051610">
    <property type="entry name" value="GPI/OXD"/>
</dbReference>
<dbReference type="PANTHER" id="PTHR35848:SF6">
    <property type="entry name" value="CUPIN TYPE-2 DOMAIN-CONTAINING PROTEIN"/>
    <property type="match status" value="1"/>
</dbReference>
<gene>
    <name evidence="3" type="ORF">GND95_07795</name>
</gene>
<dbReference type="EMBL" id="WSLF01000006">
    <property type="protein sequence ID" value="KAE9634016.1"/>
    <property type="molecule type" value="Genomic_DNA"/>
</dbReference>
<reference evidence="3 4" key="1">
    <citation type="submission" date="2019-12" db="EMBL/GenBank/DDBJ databases">
        <title>Defluviitalea raffinosedens, isolated from a biogas fermenter, genome sequencing and characterization.</title>
        <authorList>
            <person name="Rettenmaier R."/>
            <person name="Schneider M."/>
            <person name="Neuhaus K."/>
            <person name="Liebl W."/>
            <person name="Zverlov V."/>
        </authorList>
    </citation>
    <scope>NUCLEOTIDE SEQUENCE [LARGE SCALE GENOMIC DNA]</scope>
    <source>
        <strain evidence="3 4">249c-K6</strain>
    </source>
</reference>
<feature type="domain" description="Cupin type-2" evidence="2">
    <location>
        <begin position="42"/>
        <end position="110"/>
    </location>
</feature>
<accession>A0A7C8HEE7</accession>
<dbReference type="Proteomes" id="UP000483018">
    <property type="component" value="Unassembled WGS sequence"/>
</dbReference>
<dbReference type="AlphaFoldDB" id="A0A7C8HEE7"/>
<dbReference type="Pfam" id="PF07883">
    <property type="entry name" value="Cupin_2"/>
    <property type="match status" value="1"/>
</dbReference>
<evidence type="ECO:0000259" key="2">
    <source>
        <dbReference type="Pfam" id="PF07883"/>
    </source>
</evidence>
<evidence type="ECO:0000256" key="1">
    <source>
        <dbReference type="ARBA" id="ARBA00022723"/>
    </source>
</evidence>
<dbReference type="PANTHER" id="PTHR35848">
    <property type="entry name" value="OXALATE-BINDING PROTEIN"/>
    <property type="match status" value="1"/>
</dbReference>
<keyword evidence="4" id="KW-1185">Reference proteome</keyword>
<dbReference type="RefSeq" id="WP_158740299.1">
    <property type="nucleotide sequence ID" value="NZ_JAFBEP010000008.1"/>
</dbReference>
<dbReference type="InterPro" id="IPR014710">
    <property type="entry name" value="RmlC-like_jellyroll"/>
</dbReference>
<dbReference type="OrthoDB" id="3231985at2"/>
<dbReference type="GO" id="GO:0046872">
    <property type="term" value="F:metal ion binding"/>
    <property type="evidence" value="ECO:0007669"/>
    <property type="project" value="UniProtKB-KW"/>
</dbReference>